<gene>
    <name evidence="1" type="primary">Acey_s0059.g2963</name>
    <name evidence="1" type="ORF">Y032_0059g2963</name>
</gene>
<dbReference type="EMBL" id="JARK01001395">
    <property type="protein sequence ID" value="EYC09612.1"/>
    <property type="molecule type" value="Genomic_DNA"/>
</dbReference>
<accession>A0A016U461</accession>
<evidence type="ECO:0000313" key="2">
    <source>
        <dbReference type="Proteomes" id="UP000024635"/>
    </source>
</evidence>
<sequence length="344" mass="39997">MHMYAKFGPDRLTLRDFYKGHTYIHTYTHIHTHAHTFYFIYIQTSGAIGETSILEKLNKWIHPIHPLVFLSGSRPQFSLQTLWKSMQREIENLPYLSYPADSSPTDDHKFKRPAERLPLDFSELLRLLTLCNGRKAVCTSNRRKEAFSMLSLLHGIILAGKDLISVAEAFQLHAQLCNGAPLDRHEMLYMMRIMLDWARSSKCVPNSIRKEHVRWCQIYDQMAAFSRKHRNIVSIHAKHLVRLEEPSLLESEVEITSKQGTTFYERPFTAMYDKFRRKSEEEIRREINSQVFNDVTKSTCEAVNDRSVIPTEGFWVGQEQNDPKTVTLKTAYKTIKLSTVSTAK</sequence>
<dbReference type="OrthoDB" id="5875632at2759"/>
<dbReference type="Proteomes" id="UP000024635">
    <property type="component" value="Unassembled WGS sequence"/>
</dbReference>
<name>A0A016U461_9BILA</name>
<evidence type="ECO:0000313" key="1">
    <source>
        <dbReference type="EMBL" id="EYC09612.1"/>
    </source>
</evidence>
<reference evidence="2" key="1">
    <citation type="journal article" date="2015" name="Nat. Genet.">
        <title>The genome and transcriptome of the zoonotic hookworm Ancylostoma ceylanicum identify infection-specific gene families.</title>
        <authorList>
            <person name="Schwarz E.M."/>
            <person name="Hu Y."/>
            <person name="Antoshechkin I."/>
            <person name="Miller M.M."/>
            <person name="Sternberg P.W."/>
            <person name="Aroian R.V."/>
        </authorList>
    </citation>
    <scope>NUCLEOTIDE SEQUENCE</scope>
    <source>
        <strain evidence="2">HY135</strain>
    </source>
</reference>
<keyword evidence="2" id="KW-1185">Reference proteome</keyword>
<organism evidence="1 2">
    <name type="scientific">Ancylostoma ceylanicum</name>
    <dbReference type="NCBI Taxonomy" id="53326"/>
    <lineage>
        <taxon>Eukaryota</taxon>
        <taxon>Metazoa</taxon>
        <taxon>Ecdysozoa</taxon>
        <taxon>Nematoda</taxon>
        <taxon>Chromadorea</taxon>
        <taxon>Rhabditida</taxon>
        <taxon>Rhabditina</taxon>
        <taxon>Rhabditomorpha</taxon>
        <taxon>Strongyloidea</taxon>
        <taxon>Ancylostomatidae</taxon>
        <taxon>Ancylostomatinae</taxon>
        <taxon>Ancylostoma</taxon>
    </lineage>
</organism>
<comment type="caution">
    <text evidence="1">The sequence shown here is derived from an EMBL/GenBank/DDBJ whole genome shotgun (WGS) entry which is preliminary data.</text>
</comment>
<proteinExistence type="predicted"/>
<dbReference type="AlphaFoldDB" id="A0A016U461"/>
<protein>
    <submittedName>
        <fullName evidence="1">Uncharacterized protein</fullName>
    </submittedName>
</protein>